<accession>A0AAE1NP39</accession>
<organism evidence="1 2">
    <name type="scientific">Petrolisthes manimaculis</name>
    <dbReference type="NCBI Taxonomy" id="1843537"/>
    <lineage>
        <taxon>Eukaryota</taxon>
        <taxon>Metazoa</taxon>
        <taxon>Ecdysozoa</taxon>
        <taxon>Arthropoda</taxon>
        <taxon>Crustacea</taxon>
        <taxon>Multicrustacea</taxon>
        <taxon>Malacostraca</taxon>
        <taxon>Eumalacostraca</taxon>
        <taxon>Eucarida</taxon>
        <taxon>Decapoda</taxon>
        <taxon>Pleocyemata</taxon>
        <taxon>Anomura</taxon>
        <taxon>Galatheoidea</taxon>
        <taxon>Porcellanidae</taxon>
        <taxon>Petrolisthes</taxon>
    </lineage>
</organism>
<name>A0AAE1NP39_9EUCA</name>
<gene>
    <name evidence="1" type="ORF">Pmani_034566</name>
</gene>
<proteinExistence type="predicted"/>
<comment type="caution">
    <text evidence="1">The sequence shown here is derived from an EMBL/GenBank/DDBJ whole genome shotgun (WGS) entry which is preliminary data.</text>
</comment>
<dbReference type="Proteomes" id="UP001292094">
    <property type="component" value="Unassembled WGS sequence"/>
</dbReference>
<dbReference type="EMBL" id="JAWZYT010004760">
    <property type="protein sequence ID" value="KAK4292687.1"/>
    <property type="molecule type" value="Genomic_DNA"/>
</dbReference>
<protein>
    <submittedName>
        <fullName evidence="1">Uncharacterized protein</fullName>
    </submittedName>
</protein>
<reference evidence="1" key="1">
    <citation type="submission" date="2023-11" db="EMBL/GenBank/DDBJ databases">
        <title>Genome assemblies of two species of porcelain crab, Petrolisthes cinctipes and Petrolisthes manimaculis (Anomura: Porcellanidae).</title>
        <authorList>
            <person name="Angst P."/>
        </authorList>
    </citation>
    <scope>NUCLEOTIDE SEQUENCE</scope>
    <source>
        <strain evidence="1">PB745_02</strain>
        <tissue evidence="1">Gill</tissue>
    </source>
</reference>
<keyword evidence="2" id="KW-1185">Reference proteome</keyword>
<sequence length="86" mass="9649">MLSSLHLATPTPSLQSPTHLRAHSLSGLGVRLIGWTEGLASEWEKAWKNLDCKYMLMKCMNRMGMMTGWTGLRLDGSSWERVGKVD</sequence>
<dbReference type="AlphaFoldDB" id="A0AAE1NP39"/>
<evidence type="ECO:0000313" key="1">
    <source>
        <dbReference type="EMBL" id="KAK4292687.1"/>
    </source>
</evidence>
<evidence type="ECO:0000313" key="2">
    <source>
        <dbReference type="Proteomes" id="UP001292094"/>
    </source>
</evidence>